<feature type="region of interest" description="Disordered" evidence="1">
    <location>
        <begin position="1"/>
        <end position="26"/>
    </location>
</feature>
<gene>
    <name evidence="2" type="primary">jg22655</name>
    <name evidence="2" type="ORF">PAEG_LOCUS10788</name>
</gene>
<accession>A0A8S4R915</accession>
<organism evidence="2 3">
    <name type="scientific">Pararge aegeria aegeria</name>
    <dbReference type="NCBI Taxonomy" id="348720"/>
    <lineage>
        <taxon>Eukaryota</taxon>
        <taxon>Metazoa</taxon>
        <taxon>Ecdysozoa</taxon>
        <taxon>Arthropoda</taxon>
        <taxon>Hexapoda</taxon>
        <taxon>Insecta</taxon>
        <taxon>Pterygota</taxon>
        <taxon>Neoptera</taxon>
        <taxon>Endopterygota</taxon>
        <taxon>Lepidoptera</taxon>
        <taxon>Glossata</taxon>
        <taxon>Ditrysia</taxon>
        <taxon>Papilionoidea</taxon>
        <taxon>Nymphalidae</taxon>
        <taxon>Satyrinae</taxon>
        <taxon>Satyrini</taxon>
        <taxon>Parargina</taxon>
        <taxon>Pararge</taxon>
    </lineage>
</organism>
<evidence type="ECO:0000313" key="3">
    <source>
        <dbReference type="Proteomes" id="UP000838756"/>
    </source>
</evidence>
<dbReference type="AlphaFoldDB" id="A0A8S4R915"/>
<feature type="compositionally biased region" description="Polar residues" evidence="1">
    <location>
        <begin position="12"/>
        <end position="24"/>
    </location>
</feature>
<comment type="caution">
    <text evidence="2">The sequence shown here is derived from an EMBL/GenBank/DDBJ whole genome shotgun (WGS) entry which is preliminary data.</text>
</comment>
<proteinExistence type="predicted"/>
<sequence length="113" mass="12838">MENLLVLDGRSEYSSHQPSSSRGCRTSRLREYNGEWAAASSVLLLPSTASTNPPAQRRDYGQVLQLGEAFSPAVDCNRLLMTMMMIKQDLWHLVNLTRMFTHYKKLSNSTRTD</sequence>
<evidence type="ECO:0000256" key="1">
    <source>
        <dbReference type="SAM" id="MobiDB-lite"/>
    </source>
</evidence>
<dbReference type="Proteomes" id="UP000838756">
    <property type="component" value="Unassembled WGS sequence"/>
</dbReference>
<reference evidence="2" key="1">
    <citation type="submission" date="2022-03" db="EMBL/GenBank/DDBJ databases">
        <authorList>
            <person name="Lindestad O."/>
        </authorList>
    </citation>
    <scope>NUCLEOTIDE SEQUENCE</scope>
</reference>
<protein>
    <submittedName>
        <fullName evidence="2">Jg22655 protein</fullName>
    </submittedName>
</protein>
<name>A0A8S4R915_9NEOP</name>
<keyword evidence="3" id="KW-1185">Reference proteome</keyword>
<evidence type="ECO:0000313" key="2">
    <source>
        <dbReference type="EMBL" id="CAH2232556.1"/>
    </source>
</evidence>
<dbReference type="EMBL" id="CAKXAJ010024904">
    <property type="protein sequence ID" value="CAH2232556.1"/>
    <property type="molecule type" value="Genomic_DNA"/>
</dbReference>